<organism evidence="8 9">
    <name type="scientific">Eragrostis curvula</name>
    <name type="common">weeping love grass</name>
    <dbReference type="NCBI Taxonomy" id="38414"/>
    <lineage>
        <taxon>Eukaryota</taxon>
        <taxon>Viridiplantae</taxon>
        <taxon>Streptophyta</taxon>
        <taxon>Embryophyta</taxon>
        <taxon>Tracheophyta</taxon>
        <taxon>Spermatophyta</taxon>
        <taxon>Magnoliopsida</taxon>
        <taxon>Liliopsida</taxon>
        <taxon>Poales</taxon>
        <taxon>Poaceae</taxon>
        <taxon>PACMAD clade</taxon>
        <taxon>Chloridoideae</taxon>
        <taxon>Eragrostideae</taxon>
        <taxon>Eragrostidinae</taxon>
        <taxon>Eragrostis</taxon>
    </lineage>
</organism>
<evidence type="ECO:0000256" key="3">
    <source>
        <dbReference type="ARBA" id="ARBA00022741"/>
    </source>
</evidence>
<evidence type="ECO:0000256" key="1">
    <source>
        <dbReference type="ARBA" id="ARBA00022527"/>
    </source>
</evidence>
<dbReference type="Gramene" id="TVT99506">
    <property type="protein sequence ID" value="TVT99506"/>
    <property type="gene ID" value="EJB05_55117"/>
</dbReference>
<dbReference type="OrthoDB" id="626167at2759"/>
<keyword evidence="5 6" id="KW-0067">ATP-binding</keyword>
<dbReference type="GO" id="GO:0004674">
    <property type="term" value="F:protein serine/threonine kinase activity"/>
    <property type="evidence" value="ECO:0007669"/>
    <property type="project" value="UniProtKB-KW"/>
</dbReference>
<name>A0A5J9SKM5_9POAL</name>
<dbReference type="PROSITE" id="PS50011">
    <property type="entry name" value="PROTEIN_KINASE_DOM"/>
    <property type="match status" value="1"/>
</dbReference>
<evidence type="ECO:0000256" key="4">
    <source>
        <dbReference type="ARBA" id="ARBA00022777"/>
    </source>
</evidence>
<dbReference type="Pfam" id="PF07714">
    <property type="entry name" value="PK_Tyr_Ser-Thr"/>
    <property type="match status" value="1"/>
</dbReference>
<accession>A0A5J9SKM5</accession>
<dbReference type="InterPro" id="IPR008271">
    <property type="entry name" value="Ser/Thr_kinase_AS"/>
</dbReference>
<dbReference type="EMBL" id="RWGY01000712">
    <property type="protein sequence ID" value="TVT99506.1"/>
    <property type="molecule type" value="Genomic_DNA"/>
</dbReference>
<feature type="domain" description="Protein kinase" evidence="7">
    <location>
        <begin position="262"/>
        <end position="529"/>
    </location>
</feature>
<dbReference type="GO" id="GO:0007166">
    <property type="term" value="P:cell surface receptor signaling pathway"/>
    <property type="evidence" value="ECO:0007669"/>
    <property type="project" value="InterPro"/>
</dbReference>
<feature type="non-terminal residue" evidence="8">
    <location>
        <position position="1"/>
    </location>
</feature>
<sequence>MKPNNWEMNLDDSPYVVSNMGNMFTVLGCRTLAYIGGSKNNVSTYMTGCVAMWRPDYNETDPTDGSCSGMGCCQTAIPKGLKYYRVWFNPVLNTSDIYESCRCSYAVLMDSSNFRFSTQDLTTSEFNDTFDGRQPLVLEWAIGQDNCSVARTKEGFACDKSPNSECFDAATGRGYICNCTKGFQGNPYLRGADGCQGIFGSLLFGLIGFLARETFLHKQSNKRQAYFQKHGGQMLATMLNQGENVAFTFYDSRQILKATGNFHKTNIIGEGAHGAVFKAILDVGGTATAVAVKRCKVIDKARTTEFVHELVILCQIRHPHVVKLLGCCLQFEAPMLVYEYVPNGDLEKLLHGSHRPRVTLATRLRIAKESAEALAHLHSPPHPIRHGDVKPDNILLGEGFIVKVSDFGCSTIDDKTQVVPKGTFGYLDPEFILNNHLTDKNDVYSFGVVLLELLTGMMPLVKERKNLTVIFQSSRRDGTFHEILDPDIVDEGSREGIHQAAELASQCIAVPGESRPAIELVAAELRRMVDLVPECLKAATSPKVLRLMNMETPTSSRYSTTQIETTELATMNAEPR</sequence>
<evidence type="ECO:0000256" key="5">
    <source>
        <dbReference type="ARBA" id="ARBA00022840"/>
    </source>
</evidence>
<evidence type="ECO:0000313" key="9">
    <source>
        <dbReference type="Proteomes" id="UP000324897"/>
    </source>
</evidence>
<dbReference type="InterPro" id="IPR017441">
    <property type="entry name" value="Protein_kinase_ATP_BS"/>
</dbReference>
<evidence type="ECO:0000313" key="8">
    <source>
        <dbReference type="EMBL" id="TVT99506.1"/>
    </source>
</evidence>
<keyword evidence="2" id="KW-0808">Transferase</keyword>
<keyword evidence="4" id="KW-0418">Kinase</keyword>
<dbReference type="InterPro" id="IPR000719">
    <property type="entry name" value="Prot_kinase_dom"/>
</dbReference>
<dbReference type="InterPro" id="IPR011009">
    <property type="entry name" value="Kinase-like_dom_sf"/>
</dbReference>
<keyword evidence="3 6" id="KW-0547">Nucleotide-binding</keyword>
<dbReference type="GO" id="GO:0005524">
    <property type="term" value="F:ATP binding"/>
    <property type="evidence" value="ECO:0007669"/>
    <property type="project" value="UniProtKB-UniRule"/>
</dbReference>
<dbReference type="SUPFAM" id="SSF56112">
    <property type="entry name" value="Protein kinase-like (PK-like)"/>
    <property type="match status" value="1"/>
</dbReference>
<reference evidence="8 9" key="1">
    <citation type="journal article" date="2019" name="Sci. Rep.">
        <title>A high-quality genome of Eragrostis curvula grass provides insights into Poaceae evolution and supports new strategies to enhance forage quality.</title>
        <authorList>
            <person name="Carballo J."/>
            <person name="Santos B.A.C.M."/>
            <person name="Zappacosta D."/>
            <person name="Garbus I."/>
            <person name="Selva J.P."/>
            <person name="Gallo C.A."/>
            <person name="Diaz A."/>
            <person name="Albertini E."/>
            <person name="Caccamo M."/>
            <person name="Echenique V."/>
        </authorList>
    </citation>
    <scope>NUCLEOTIDE SEQUENCE [LARGE SCALE GENOMIC DNA]</scope>
    <source>
        <strain evidence="9">cv. Victoria</strain>
        <tissue evidence="8">Leaf</tissue>
    </source>
</reference>
<dbReference type="PROSITE" id="PS00108">
    <property type="entry name" value="PROTEIN_KINASE_ST"/>
    <property type="match status" value="1"/>
</dbReference>
<dbReference type="PANTHER" id="PTHR27005">
    <property type="entry name" value="WALL-ASSOCIATED RECEPTOR KINASE-LIKE 21"/>
    <property type="match status" value="1"/>
</dbReference>
<keyword evidence="9" id="KW-1185">Reference proteome</keyword>
<keyword evidence="1" id="KW-0723">Serine/threonine-protein kinase</keyword>
<evidence type="ECO:0000256" key="2">
    <source>
        <dbReference type="ARBA" id="ARBA00022679"/>
    </source>
</evidence>
<proteinExistence type="predicted"/>
<dbReference type="InterPro" id="IPR045274">
    <property type="entry name" value="WAK-like"/>
</dbReference>
<evidence type="ECO:0000259" key="7">
    <source>
        <dbReference type="PROSITE" id="PS50011"/>
    </source>
</evidence>
<dbReference type="AlphaFoldDB" id="A0A5J9SKM5"/>
<dbReference type="Proteomes" id="UP000324897">
    <property type="component" value="Unassembled WGS sequence"/>
</dbReference>
<comment type="caution">
    <text evidence="8">The sequence shown here is derived from an EMBL/GenBank/DDBJ whole genome shotgun (WGS) entry which is preliminary data.</text>
</comment>
<dbReference type="Gene3D" id="1.10.510.10">
    <property type="entry name" value="Transferase(Phosphotransferase) domain 1"/>
    <property type="match status" value="1"/>
</dbReference>
<protein>
    <recommendedName>
        <fullName evidence="7">Protein kinase domain-containing protein</fullName>
    </recommendedName>
</protein>
<dbReference type="PANTHER" id="PTHR27005:SF37">
    <property type="entry name" value="OS04G0367600 PROTEIN"/>
    <property type="match status" value="1"/>
</dbReference>
<dbReference type="SMART" id="SM00220">
    <property type="entry name" value="S_TKc"/>
    <property type="match status" value="1"/>
</dbReference>
<dbReference type="PROSITE" id="PS51257">
    <property type="entry name" value="PROKAR_LIPOPROTEIN"/>
    <property type="match status" value="1"/>
</dbReference>
<dbReference type="Gene3D" id="3.30.200.20">
    <property type="entry name" value="Phosphorylase Kinase, domain 1"/>
    <property type="match status" value="1"/>
</dbReference>
<gene>
    <name evidence="8" type="ORF">EJB05_55117</name>
</gene>
<evidence type="ECO:0000256" key="6">
    <source>
        <dbReference type="PROSITE-ProRule" id="PRU10141"/>
    </source>
</evidence>
<dbReference type="InterPro" id="IPR001245">
    <property type="entry name" value="Ser-Thr/Tyr_kinase_cat_dom"/>
</dbReference>
<dbReference type="PROSITE" id="PS00107">
    <property type="entry name" value="PROTEIN_KINASE_ATP"/>
    <property type="match status" value="1"/>
</dbReference>
<feature type="binding site" evidence="6">
    <location>
        <position position="293"/>
    </location>
    <ligand>
        <name>ATP</name>
        <dbReference type="ChEBI" id="CHEBI:30616"/>
    </ligand>
</feature>
<dbReference type="GO" id="GO:0005886">
    <property type="term" value="C:plasma membrane"/>
    <property type="evidence" value="ECO:0007669"/>
    <property type="project" value="TreeGrafter"/>
</dbReference>